<keyword evidence="2" id="KW-1185">Reference proteome</keyword>
<organism evidence="1 2">
    <name type="scientific">Hydnum rufescens UP504</name>
    <dbReference type="NCBI Taxonomy" id="1448309"/>
    <lineage>
        <taxon>Eukaryota</taxon>
        <taxon>Fungi</taxon>
        <taxon>Dikarya</taxon>
        <taxon>Basidiomycota</taxon>
        <taxon>Agaricomycotina</taxon>
        <taxon>Agaricomycetes</taxon>
        <taxon>Cantharellales</taxon>
        <taxon>Hydnaceae</taxon>
        <taxon>Hydnum</taxon>
    </lineage>
</organism>
<dbReference type="EMBL" id="MU129026">
    <property type="protein sequence ID" value="KAF9509933.1"/>
    <property type="molecule type" value="Genomic_DNA"/>
</dbReference>
<name>A0A9P6DSX2_9AGAM</name>
<sequence>MTPSPVTFLNPAANAVAVDTWYVIEASRVDLGHCTSAYWVDRLEDINAFGVRAWKKAKHGGDPGNLSLLFKSVQARDMALRQFRAKAPPGCNRQYFEGLTLMDPEAASAAHVSNLDLGYINQAYAYKSQFFPEILSFAPPAYRKATAAHHFFDSERFPPVLATPSERCPRLLNSAHWRPMNMVSFSLDWAEMQGTIHPILSSNLHYHRLLTLMRAQVHRQGKKDIRVNIWPTDGPYDEILHILARLAHDVYGSSATQPLLDETFGYVSHLWVIKMELALDRPRFKKHPNDVYDQEKF</sequence>
<reference evidence="1" key="1">
    <citation type="journal article" date="2020" name="Nat. Commun.">
        <title>Large-scale genome sequencing of mycorrhizal fungi provides insights into the early evolution of symbiotic traits.</title>
        <authorList>
            <person name="Miyauchi S."/>
            <person name="Kiss E."/>
            <person name="Kuo A."/>
            <person name="Drula E."/>
            <person name="Kohler A."/>
            <person name="Sanchez-Garcia M."/>
            <person name="Morin E."/>
            <person name="Andreopoulos B."/>
            <person name="Barry K.W."/>
            <person name="Bonito G."/>
            <person name="Buee M."/>
            <person name="Carver A."/>
            <person name="Chen C."/>
            <person name="Cichocki N."/>
            <person name="Clum A."/>
            <person name="Culley D."/>
            <person name="Crous P.W."/>
            <person name="Fauchery L."/>
            <person name="Girlanda M."/>
            <person name="Hayes R.D."/>
            <person name="Keri Z."/>
            <person name="LaButti K."/>
            <person name="Lipzen A."/>
            <person name="Lombard V."/>
            <person name="Magnuson J."/>
            <person name="Maillard F."/>
            <person name="Murat C."/>
            <person name="Nolan M."/>
            <person name="Ohm R.A."/>
            <person name="Pangilinan J."/>
            <person name="Pereira M.F."/>
            <person name="Perotto S."/>
            <person name="Peter M."/>
            <person name="Pfister S."/>
            <person name="Riley R."/>
            <person name="Sitrit Y."/>
            <person name="Stielow J.B."/>
            <person name="Szollosi G."/>
            <person name="Zifcakova L."/>
            <person name="Stursova M."/>
            <person name="Spatafora J.W."/>
            <person name="Tedersoo L."/>
            <person name="Vaario L.M."/>
            <person name="Yamada A."/>
            <person name="Yan M."/>
            <person name="Wang P."/>
            <person name="Xu J."/>
            <person name="Bruns T."/>
            <person name="Baldrian P."/>
            <person name="Vilgalys R."/>
            <person name="Dunand C."/>
            <person name="Henrissat B."/>
            <person name="Grigoriev I.V."/>
            <person name="Hibbett D."/>
            <person name="Nagy L.G."/>
            <person name="Martin F.M."/>
        </authorList>
    </citation>
    <scope>NUCLEOTIDE SEQUENCE</scope>
    <source>
        <strain evidence="1">UP504</strain>
    </source>
</reference>
<evidence type="ECO:0000313" key="2">
    <source>
        <dbReference type="Proteomes" id="UP000886523"/>
    </source>
</evidence>
<gene>
    <name evidence="1" type="ORF">BS47DRAFT_1396452</name>
</gene>
<protein>
    <submittedName>
        <fullName evidence="1">Uncharacterized protein</fullName>
    </submittedName>
</protein>
<dbReference type="Proteomes" id="UP000886523">
    <property type="component" value="Unassembled WGS sequence"/>
</dbReference>
<accession>A0A9P6DSX2</accession>
<evidence type="ECO:0000313" key="1">
    <source>
        <dbReference type="EMBL" id="KAF9509933.1"/>
    </source>
</evidence>
<comment type="caution">
    <text evidence="1">The sequence shown here is derived from an EMBL/GenBank/DDBJ whole genome shotgun (WGS) entry which is preliminary data.</text>
</comment>
<dbReference type="AlphaFoldDB" id="A0A9P6DSX2"/>
<proteinExistence type="predicted"/>